<dbReference type="RefSeq" id="WP_065541270.1">
    <property type="nucleotide sequence ID" value="NZ_CP015405.2"/>
</dbReference>
<dbReference type="CDD" id="cd00198">
    <property type="entry name" value="vWFA"/>
    <property type="match status" value="1"/>
</dbReference>
<evidence type="ECO:0000313" key="2">
    <source>
        <dbReference type="EMBL" id="ANU75053.1"/>
    </source>
</evidence>
<dbReference type="PANTHER" id="PTHR38730:SF1">
    <property type="entry name" value="SLL7028 PROTEIN"/>
    <property type="match status" value="1"/>
</dbReference>
<dbReference type="PANTHER" id="PTHR38730">
    <property type="entry name" value="SLL7028 PROTEIN"/>
    <property type="match status" value="1"/>
</dbReference>
<evidence type="ECO:0000259" key="1">
    <source>
        <dbReference type="Pfam" id="PF09967"/>
    </source>
</evidence>
<feature type="domain" description="VWA-like" evidence="1">
    <location>
        <begin position="300"/>
        <end position="438"/>
    </location>
</feature>
<dbReference type="STRING" id="1796616.A4V09_04310"/>
<organism evidence="2 3">
    <name type="scientific">Blautia pseudococcoides</name>
    <dbReference type="NCBI Taxonomy" id="1796616"/>
    <lineage>
        <taxon>Bacteria</taxon>
        <taxon>Bacillati</taxon>
        <taxon>Bacillota</taxon>
        <taxon>Clostridia</taxon>
        <taxon>Lachnospirales</taxon>
        <taxon>Lachnospiraceae</taxon>
        <taxon>Blautia</taxon>
    </lineage>
</organism>
<keyword evidence="3" id="KW-1185">Reference proteome</keyword>
<sequence length="455" mass="52844">MAQEMEKRINEVCVRILAASKSELYLHMRFLDVALAAFSYVQNPEMETLGTDGALLYYNPAYLGGLYRRGRGEVNRAYLHMVFHCIFAHPWKDVRRRKKRACGLLGENLADLLWEVSCDIASEAMVDSIPLHCVRRPASVLRRETYAALGHKRRVLNAEGVFTALLEEGPDLERLQQLRGEFYVDDHSFWSGGKRKTPNQRPKENWDDIRNKMETELQSFGQDSATGASEGLLEQIKVENRDSYDYRRFLQKFAVLKEEQQIDPDSFDYGFYSYGLSLYGNMPLIEPQESREVKKVEEFVIAIDTSMSCSGELVKAFLKETYSILRETESFFRKINIHMIQCDEIVRSDDRITSGEELEAYMEHLELLGQGGTDFRPVFTYVEELLAKREFTSLKGLLYFTDGKGIFPRKMPWYETAFVLIQKEFEEVDVPAWAIKIYLDQEEMEAYKEGIRDEH</sequence>
<reference evidence="2" key="1">
    <citation type="submission" date="2017-04" db="EMBL/GenBank/DDBJ databases">
        <title>Complete Genome Sequences of Twelve Strains of a Stable Defined Moderately Diverse Mouse Microbiota 2 (sDMDMm2).</title>
        <authorList>
            <person name="Uchimura Y."/>
            <person name="Wyss M."/>
            <person name="Brugiroux S."/>
            <person name="Limenitakis J.P."/>
            <person name="Stecher B."/>
            <person name="McCoy K.D."/>
            <person name="Macpherson A.J."/>
        </authorList>
    </citation>
    <scope>NUCLEOTIDE SEQUENCE</scope>
    <source>
        <strain evidence="2">YL58</strain>
    </source>
</reference>
<name>A0A1C7I881_9FIRM</name>
<dbReference type="OrthoDB" id="9809307at2"/>
<dbReference type="InterPro" id="IPR018698">
    <property type="entry name" value="VWA-like_dom"/>
</dbReference>
<dbReference type="AlphaFoldDB" id="A0A1C7I881"/>
<evidence type="ECO:0000313" key="3">
    <source>
        <dbReference type="Proteomes" id="UP000092574"/>
    </source>
</evidence>
<gene>
    <name evidence="2" type="ORF">A4V09_04310</name>
</gene>
<dbReference type="Pfam" id="PF09967">
    <property type="entry name" value="DUF2201"/>
    <property type="match status" value="1"/>
</dbReference>
<dbReference type="EMBL" id="CP015405">
    <property type="protein sequence ID" value="ANU75053.1"/>
    <property type="molecule type" value="Genomic_DNA"/>
</dbReference>
<accession>A0A1C7I881</accession>
<dbReference type="Proteomes" id="UP000092574">
    <property type="component" value="Chromosome"/>
</dbReference>
<dbReference type="KEGG" id="byl:A4V09_04310"/>
<protein>
    <submittedName>
        <fullName evidence="2">Metallopeptidase</fullName>
    </submittedName>
</protein>
<proteinExistence type="predicted"/>